<proteinExistence type="predicted"/>
<evidence type="ECO:0000313" key="2">
    <source>
        <dbReference type="EMBL" id="MFH0255325.1"/>
    </source>
</evidence>
<dbReference type="SUPFAM" id="SSF52540">
    <property type="entry name" value="P-loop containing nucleoside triphosphate hydrolases"/>
    <property type="match status" value="1"/>
</dbReference>
<sequence>MQLIKKVEIHYLRSIYSMSLDAVGDLNLFFGRNDSGKSNILRGLNLFFNGQTDPGTDFDFDIDMSDLRKQKASVAKGRQFVWIKVTFNVPPNYRNSLGHEISVKKQWNRYGGDISVSSSPSLSGGKTAMLTRFLNQVDFTYIPAIKDLQVYADLIERMYSSASKDSYMLDATRKFIDAIGEQTETLTQQLQEIFASKASLSAPTNMAALFRNLDFAHGDDGHSLFKQKGDGVKARHLLELLRFINENEVSKKYFLWGFEEPENSLDLSAASLEARRFASFASRDDTQIFISSHSPAFYLAPSENGCSTKRFFVEKQMLDEHKEVTPERATTVIDKLEDADSTMRAAGLMQLPYVIRSLKEQQDAFSRKQQEIDDLQSQLANLSKPTLFVEGKHDVNAYPKLLSAFGVESSFEVRQFSGTPKSTNEVINTISLAGGLSSNSKTLFLFDNDPAGRSSLATFAGRGSDTSGSPVQIGSGNLAAAVLPYQTKAFEAFMIECGLNESEIKFPFELLFVNDETLKYVEEKTKCDMNWLESTHDDYYRKPQILTNRLRKFDPGSHGWLYARMVPNNLKSSFLKKVLTAPNKECNALNKLVETVCETLQLSRDL</sequence>
<dbReference type="Proteomes" id="UP001607157">
    <property type="component" value="Unassembled WGS sequence"/>
</dbReference>
<dbReference type="GO" id="GO:0004519">
    <property type="term" value="F:endonuclease activity"/>
    <property type="evidence" value="ECO:0007669"/>
    <property type="project" value="UniProtKB-KW"/>
</dbReference>
<feature type="domain" description="Endonuclease GajA/Old nuclease/RecF-like AAA" evidence="1">
    <location>
        <begin position="4"/>
        <end position="87"/>
    </location>
</feature>
<keyword evidence="3" id="KW-1185">Reference proteome</keyword>
<organism evidence="2 3">
    <name type="scientific">Roseovarius aquimarinus</name>
    <dbReference type="NCBI Taxonomy" id="1229156"/>
    <lineage>
        <taxon>Bacteria</taxon>
        <taxon>Pseudomonadati</taxon>
        <taxon>Pseudomonadota</taxon>
        <taxon>Alphaproteobacteria</taxon>
        <taxon>Rhodobacterales</taxon>
        <taxon>Roseobacteraceae</taxon>
        <taxon>Roseovarius</taxon>
    </lineage>
</organism>
<dbReference type="Gene3D" id="3.40.50.300">
    <property type="entry name" value="P-loop containing nucleotide triphosphate hydrolases"/>
    <property type="match status" value="1"/>
</dbReference>
<dbReference type="InterPro" id="IPR051396">
    <property type="entry name" value="Bact_Antivir_Def_Nuclease"/>
</dbReference>
<dbReference type="InterPro" id="IPR027417">
    <property type="entry name" value="P-loop_NTPase"/>
</dbReference>
<reference evidence="2 3" key="1">
    <citation type="submission" date="2024-10" db="EMBL/GenBank/DDBJ databases">
        <authorList>
            <person name="Yang X.-N."/>
        </authorList>
    </citation>
    <scope>NUCLEOTIDE SEQUENCE [LARGE SCALE GENOMIC DNA]</scope>
    <source>
        <strain evidence="2 3">CAU 1059</strain>
    </source>
</reference>
<name>A0ABW7IDA3_9RHOB</name>
<evidence type="ECO:0000259" key="1">
    <source>
        <dbReference type="Pfam" id="PF13175"/>
    </source>
</evidence>
<dbReference type="Pfam" id="PF13175">
    <property type="entry name" value="AAA_15"/>
    <property type="match status" value="2"/>
</dbReference>
<dbReference type="InterPro" id="IPR041685">
    <property type="entry name" value="AAA_GajA/Old/RecF-like"/>
</dbReference>
<dbReference type="EMBL" id="JBIHMM010000006">
    <property type="protein sequence ID" value="MFH0255325.1"/>
    <property type="molecule type" value="Genomic_DNA"/>
</dbReference>
<keyword evidence="2" id="KW-0540">Nuclease</keyword>
<dbReference type="PANTHER" id="PTHR43581">
    <property type="entry name" value="ATP/GTP PHOSPHATASE"/>
    <property type="match status" value="1"/>
</dbReference>
<protein>
    <submittedName>
        <fullName evidence="2">ATP-dependent endonuclease</fullName>
    </submittedName>
</protein>
<keyword evidence="2" id="KW-0255">Endonuclease</keyword>
<evidence type="ECO:0000313" key="3">
    <source>
        <dbReference type="Proteomes" id="UP001607157"/>
    </source>
</evidence>
<gene>
    <name evidence="2" type="ORF">ACGRVM_15570</name>
</gene>
<dbReference type="PANTHER" id="PTHR43581:SF2">
    <property type="entry name" value="EXCINUCLEASE ATPASE SUBUNIT"/>
    <property type="match status" value="1"/>
</dbReference>
<comment type="caution">
    <text evidence="2">The sequence shown here is derived from an EMBL/GenBank/DDBJ whole genome shotgun (WGS) entry which is preliminary data.</text>
</comment>
<feature type="domain" description="Endonuclease GajA/Old nuclease/RecF-like AAA" evidence="1">
    <location>
        <begin position="165"/>
        <end position="297"/>
    </location>
</feature>
<dbReference type="RefSeq" id="WP_377173207.1">
    <property type="nucleotide sequence ID" value="NZ_JBHTJC010000007.1"/>
</dbReference>
<accession>A0ABW7IDA3</accession>
<keyword evidence="2" id="KW-0378">Hydrolase</keyword>